<evidence type="ECO:0000259" key="2">
    <source>
        <dbReference type="Pfam" id="PF14368"/>
    </source>
</evidence>
<dbReference type="Pfam" id="PF14368">
    <property type="entry name" value="LTP_2"/>
    <property type="match status" value="1"/>
</dbReference>
<dbReference type="CDD" id="cd00010">
    <property type="entry name" value="AAI_LTSS"/>
    <property type="match status" value="1"/>
</dbReference>
<keyword evidence="4" id="KW-1185">Reference proteome</keyword>
<feature type="domain" description="Bifunctional inhibitor/plant lipid transfer protein/seed storage helical" evidence="2">
    <location>
        <begin position="14"/>
        <end position="110"/>
    </location>
</feature>
<dbReference type="Gene3D" id="1.10.110.10">
    <property type="entry name" value="Plant lipid-transfer and hydrophobic proteins"/>
    <property type="match status" value="1"/>
</dbReference>
<evidence type="ECO:0000313" key="3">
    <source>
        <dbReference type="EMBL" id="CAK9201034.1"/>
    </source>
</evidence>
<dbReference type="SUPFAM" id="SSF47699">
    <property type="entry name" value="Bifunctional inhibitor/lipid-transfer protein/seed storage 2S albumin"/>
    <property type="match status" value="1"/>
</dbReference>
<dbReference type="Proteomes" id="UP001497512">
    <property type="component" value="Chromosome 13"/>
</dbReference>
<evidence type="ECO:0000313" key="4">
    <source>
        <dbReference type="Proteomes" id="UP001497512"/>
    </source>
</evidence>
<protein>
    <recommendedName>
        <fullName evidence="2">Bifunctional inhibitor/plant lipid transfer protein/seed storage helical domain-containing protein</fullName>
    </recommendedName>
</protein>
<accession>A0ABP0TNE6</accession>
<evidence type="ECO:0000256" key="1">
    <source>
        <dbReference type="SAM" id="SignalP"/>
    </source>
</evidence>
<dbReference type="PANTHER" id="PTHR33122">
    <property type="entry name" value="LIPID BINDING PROTEIN-RELATED"/>
    <property type="match status" value="1"/>
</dbReference>
<sequence>MSKSSTMFVVMGLVVLIVASTLVPSSVEAASNSCSIFQLVPCLSASKSLSVPPSRQCCTNVAAMGRGPAGANCLCSLLNNPLARSQGVQPRIAITIPRRCRLPVPKGQRCNGQY</sequence>
<reference evidence="3" key="1">
    <citation type="submission" date="2024-02" db="EMBL/GenBank/DDBJ databases">
        <authorList>
            <consortium name="ELIXIR-Norway"/>
            <consortium name="Elixir Norway"/>
        </authorList>
    </citation>
    <scope>NUCLEOTIDE SEQUENCE</scope>
</reference>
<name>A0ABP0TNE6_9BRYO</name>
<dbReference type="InterPro" id="IPR016140">
    <property type="entry name" value="Bifunc_inhib/LTP/seed_store"/>
</dbReference>
<gene>
    <name evidence="3" type="ORF">CSSPTR1EN2_LOCUS5705</name>
</gene>
<organism evidence="3 4">
    <name type="scientific">Sphagnum troendelagicum</name>
    <dbReference type="NCBI Taxonomy" id="128251"/>
    <lineage>
        <taxon>Eukaryota</taxon>
        <taxon>Viridiplantae</taxon>
        <taxon>Streptophyta</taxon>
        <taxon>Embryophyta</taxon>
        <taxon>Bryophyta</taxon>
        <taxon>Sphagnophytina</taxon>
        <taxon>Sphagnopsida</taxon>
        <taxon>Sphagnales</taxon>
        <taxon>Sphagnaceae</taxon>
        <taxon>Sphagnum</taxon>
    </lineage>
</organism>
<feature type="signal peptide" evidence="1">
    <location>
        <begin position="1"/>
        <end position="29"/>
    </location>
</feature>
<proteinExistence type="predicted"/>
<keyword evidence="1" id="KW-0732">Signal</keyword>
<dbReference type="EMBL" id="OZ019905">
    <property type="protein sequence ID" value="CAK9201034.1"/>
    <property type="molecule type" value="Genomic_DNA"/>
</dbReference>
<feature type="chain" id="PRO_5045745086" description="Bifunctional inhibitor/plant lipid transfer protein/seed storage helical domain-containing protein" evidence="1">
    <location>
        <begin position="30"/>
        <end position="114"/>
    </location>
</feature>
<dbReference type="PANTHER" id="PTHR33122:SF13">
    <property type="entry name" value="BIFUNCTIONAL INHIBITOR_LIPID-TRANSFER PROTEIN_SEED STORAGE 2S ALBUMIN SUPERFAMILY PROTEIN"/>
    <property type="match status" value="1"/>
</dbReference>
<dbReference type="InterPro" id="IPR039265">
    <property type="entry name" value="DIR1-like"/>
</dbReference>
<dbReference type="InterPro" id="IPR036312">
    <property type="entry name" value="Bifun_inhib/LTP/seed_sf"/>
</dbReference>